<comment type="caution">
    <text evidence="1">The sequence shown here is derived from an EMBL/GenBank/DDBJ whole genome shotgun (WGS) entry which is preliminary data.</text>
</comment>
<name>A0ABT4DIB3_FUSSI</name>
<keyword evidence="2" id="KW-1185">Reference proteome</keyword>
<protein>
    <submittedName>
        <fullName evidence="1">Uncharacterized protein</fullName>
    </submittedName>
</protein>
<organism evidence="1 2">
    <name type="scientific">Fusobacterium simiae</name>
    <dbReference type="NCBI Taxonomy" id="855"/>
    <lineage>
        <taxon>Bacteria</taxon>
        <taxon>Fusobacteriati</taxon>
        <taxon>Fusobacteriota</taxon>
        <taxon>Fusobacteriia</taxon>
        <taxon>Fusobacteriales</taxon>
        <taxon>Fusobacteriaceae</taxon>
        <taxon>Fusobacterium</taxon>
    </lineage>
</organism>
<sequence>MLNKFDNETENGKLYISYPMVEALKHLRKNKIATENYIAKIKENVNYKELVSENSDFTDLRKIKYEDWELIISENLKRCLFLFEVEETTQEKIKNIYSFLHKPTFYCRFECWFENRLKKEKKVIK</sequence>
<proteinExistence type="predicted"/>
<evidence type="ECO:0000313" key="2">
    <source>
        <dbReference type="Proteomes" id="UP001062738"/>
    </source>
</evidence>
<accession>A0ABT4DIB3</accession>
<dbReference type="Proteomes" id="UP001062738">
    <property type="component" value="Unassembled WGS sequence"/>
</dbReference>
<evidence type="ECO:0000313" key="1">
    <source>
        <dbReference type="EMBL" id="MCY7008347.1"/>
    </source>
</evidence>
<dbReference type="RefSeq" id="WP_265152270.1">
    <property type="nucleotide sequence ID" value="NZ_JAOXXL010000017.1"/>
</dbReference>
<gene>
    <name evidence="1" type="ORF">OCK72_06720</name>
</gene>
<dbReference type="EMBL" id="JAOXXL010000017">
    <property type="protein sequence ID" value="MCY7008347.1"/>
    <property type="molecule type" value="Genomic_DNA"/>
</dbReference>
<reference evidence="1" key="1">
    <citation type="submission" date="2022-09" db="EMBL/GenBank/DDBJ databases">
        <authorList>
            <person name="Zoaiter M."/>
        </authorList>
    </citation>
    <scope>NUCLEOTIDE SEQUENCE</scope>
    <source>
        <strain evidence="1">DSM 19848</strain>
    </source>
</reference>